<dbReference type="InterPro" id="IPR013424">
    <property type="entry name" value="Ice-binding_C"/>
</dbReference>
<dbReference type="GO" id="GO:0005576">
    <property type="term" value="C:extracellular region"/>
    <property type="evidence" value="ECO:0007669"/>
    <property type="project" value="UniProtKB-SubCell"/>
</dbReference>
<evidence type="ECO:0000259" key="5">
    <source>
        <dbReference type="Pfam" id="PF07589"/>
    </source>
</evidence>
<keyword evidence="8" id="KW-1185">Reference proteome</keyword>
<feature type="signal peptide" evidence="4">
    <location>
        <begin position="1"/>
        <end position="21"/>
    </location>
</feature>
<dbReference type="EMBL" id="JWJD01000001">
    <property type="protein sequence ID" value="KIH78139.1"/>
    <property type="molecule type" value="Genomic_DNA"/>
</dbReference>
<dbReference type="AlphaFoldDB" id="A0A0C2DXI1"/>
<feature type="domain" description="Carbohydrate-binding module family 96" evidence="6">
    <location>
        <begin position="26"/>
        <end position="131"/>
    </location>
</feature>
<comment type="caution">
    <text evidence="7">The sequence shown here is derived from an EMBL/GenBank/DDBJ whole genome shotgun (WGS) entry which is preliminary data.</text>
</comment>
<evidence type="ECO:0000256" key="1">
    <source>
        <dbReference type="ARBA" id="ARBA00004613"/>
    </source>
</evidence>
<evidence type="ECO:0000256" key="4">
    <source>
        <dbReference type="SAM" id="SignalP"/>
    </source>
</evidence>
<evidence type="ECO:0000256" key="3">
    <source>
        <dbReference type="ARBA" id="ARBA00022729"/>
    </source>
</evidence>
<keyword evidence="2" id="KW-0964">Secreted</keyword>
<keyword evidence="3 4" id="KW-0732">Signal</keyword>
<feature type="chain" id="PRO_5002164511" evidence="4">
    <location>
        <begin position="22"/>
        <end position="243"/>
    </location>
</feature>
<name>A0A0C2DXI1_9BACT</name>
<dbReference type="NCBIfam" id="TIGR02595">
    <property type="entry name" value="PEP_CTERM"/>
    <property type="match status" value="1"/>
</dbReference>
<dbReference type="Pfam" id="PF24517">
    <property type="entry name" value="CBM96"/>
    <property type="match status" value="1"/>
</dbReference>
<protein>
    <submittedName>
        <fullName evidence="7">Uncharacterized protein</fullName>
    </submittedName>
</protein>
<proteinExistence type="predicted"/>
<dbReference type="NCBIfam" id="NF033679">
    <property type="entry name" value="DNRLRE_dom"/>
    <property type="match status" value="1"/>
</dbReference>
<evidence type="ECO:0000256" key="2">
    <source>
        <dbReference type="ARBA" id="ARBA00022525"/>
    </source>
</evidence>
<reference evidence="7 8" key="1">
    <citation type="submission" date="2014-12" db="EMBL/GenBank/DDBJ databases">
        <title>Genomes of Geoalkalibacter ferrihydriticus and Geoalkalibacter subterraneus, two haloalkaliphilic metal-reducing members of the Geobacteraceae.</title>
        <authorList>
            <person name="Badalamenti J.P."/>
            <person name="Torres C.I."/>
            <person name="Krajmalnik-Brown R."/>
            <person name="Bond D.R."/>
        </authorList>
    </citation>
    <scope>NUCLEOTIDE SEQUENCE [LARGE SCALE GENOMIC DNA]</scope>
    <source>
        <strain evidence="7 8">DSM 17813</strain>
    </source>
</reference>
<accession>A0A0C2DXI1</accession>
<sequence length="243" mass="25905">MKTLSTFVMAALLSVAFFSNADAIMLNATKDAYVFANAANTNFGSEQINLLKRQGSTQHNRKSYIGFDLSGLGPAPITAATLTLNFVDSNLGTLNSDGLNTAFEFELFGLMDQTLDGWGENSITWNNAPANMSGYSLGASAVSLGTFSLLGKGIGTYDFSSLLLADFLNADTNNLATLILRRNTDQTSANVNTYVHAFASLESQAGAKLTIEQIHAPIPEPSTVILLGAGLAGLGFMRWRRKS</sequence>
<evidence type="ECO:0000259" key="6">
    <source>
        <dbReference type="Pfam" id="PF24517"/>
    </source>
</evidence>
<dbReference type="InterPro" id="IPR055372">
    <property type="entry name" value="CBM96"/>
</dbReference>
<dbReference type="Proteomes" id="UP000035068">
    <property type="component" value="Unassembled WGS sequence"/>
</dbReference>
<feature type="domain" description="Ice-binding protein C-terminal" evidence="5">
    <location>
        <begin position="217"/>
        <end position="241"/>
    </location>
</feature>
<dbReference type="Pfam" id="PF07589">
    <property type="entry name" value="PEP-CTERM"/>
    <property type="match status" value="1"/>
</dbReference>
<gene>
    <name evidence="7" type="ORF">GFER_06095</name>
</gene>
<comment type="subcellular location">
    <subcellularLocation>
        <location evidence="1">Secreted</location>
    </subcellularLocation>
</comment>
<evidence type="ECO:0000313" key="7">
    <source>
        <dbReference type="EMBL" id="KIH78139.1"/>
    </source>
</evidence>
<organism evidence="7 8">
    <name type="scientific">Geoalkalibacter ferrihydriticus DSM 17813</name>
    <dbReference type="NCBI Taxonomy" id="1121915"/>
    <lineage>
        <taxon>Bacteria</taxon>
        <taxon>Pseudomonadati</taxon>
        <taxon>Thermodesulfobacteriota</taxon>
        <taxon>Desulfuromonadia</taxon>
        <taxon>Desulfuromonadales</taxon>
        <taxon>Geoalkalibacteraceae</taxon>
        <taxon>Geoalkalibacter</taxon>
    </lineage>
</organism>
<dbReference type="RefSeq" id="WP_040096991.1">
    <property type="nucleotide sequence ID" value="NZ_JWJD01000001.1"/>
</dbReference>
<evidence type="ECO:0000313" key="8">
    <source>
        <dbReference type="Proteomes" id="UP000035068"/>
    </source>
</evidence>